<reference evidence="2" key="1">
    <citation type="submission" date="2023-08" db="EMBL/GenBank/DDBJ databases">
        <title>A de novo genome assembly of Solanum verrucosum Schlechtendal, a Mexican diploid species geographically isolated from the other diploid A-genome species in potato relatives.</title>
        <authorList>
            <person name="Hosaka K."/>
        </authorList>
    </citation>
    <scope>NUCLEOTIDE SEQUENCE</scope>
    <source>
        <tissue evidence="2">Young leaves</tissue>
    </source>
</reference>
<dbReference type="EMBL" id="CP133621">
    <property type="protein sequence ID" value="WMV49171.1"/>
    <property type="molecule type" value="Genomic_DNA"/>
</dbReference>
<dbReference type="Proteomes" id="UP001234989">
    <property type="component" value="Chromosome 10"/>
</dbReference>
<dbReference type="AlphaFoldDB" id="A0AAF0ZRU9"/>
<dbReference type="PANTHER" id="PTHR37728">
    <property type="entry name" value="BNAA04G26730D PROTEIN"/>
    <property type="match status" value="1"/>
</dbReference>
<feature type="region of interest" description="Disordered" evidence="1">
    <location>
        <begin position="119"/>
        <end position="148"/>
    </location>
</feature>
<name>A0AAF0ZRU9_SOLVR</name>
<accession>A0AAF0ZRU9</accession>
<evidence type="ECO:0000256" key="1">
    <source>
        <dbReference type="SAM" id="MobiDB-lite"/>
    </source>
</evidence>
<organism evidence="2 3">
    <name type="scientific">Solanum verrucosum</name>
    <dbReference type="NCBI Taxonomy" id="315347"/>
    <lineage>
        <taxon>Eukaryota</taxon>
        <taxon>Viridiplantae</taxon>
        <taxon>Streptophyta</taxon>
        <taxon>Embryophyta</taxon>
        <taxon>Tracheophyta</taxon>
        <taxon>Spermatophyta</taxon>
        <taxon>Magnoliopsida</taxon>
        <taxon>eudicotyledons</taxon>
        <taxon>Gunneridae</taxon>
        <taxon>Pentapetalae</taxon>
        <taxon>asterids</taxon>
        <taxon>lamiids</taxon>
        <taxon>Solanales</taxon>
        <taxon>Solanaceae</taxon>
        <taxon>Solanoideae</taxon>
        <taxon>Solaneae</taxon>
        <taxon>Solanum</taxon>
    </lineage>
</organism>
<gene>
    <name evidence="2" type="ORF">MTR67_042556</name>
</gene>
<evidence type="ECO:0000313" key="2">
    <source>
        <dbReference type="EMBL" id="WMV49171.1"/>
    </source>
</evidence>
<keyword evidence="3" id="KW-1185">Reference proteome</keyword>
<protein>
    <submittedName>
        <fullName evidence="2">Uncharacterized protein</fullName>
    </submittedName>
</protein>
<dbReference type="PANTHER" id="PTHR37728:SF1">
    <property type="entry name" value="OS06G0132300 PROTEIN"/>
    <property type="match status" value="1"/>
</dbReference>
<proteinExistence type="predicted"/>
<sequence>MWAAMSLSVAAPAPFATTKPAANRLSAGAPRKFQLYSQLRNLDLAYAAEQKQQIRKKSETNHLGYRAEQKQKFWKKSQTTHIHQAEEEQVEEKQVDSKDEEKKLTGFDVLQALEKATARKMKKKRNGRDGSLLTSRKVSEQTAAEDEATADYGNKIVRALSIREDWGTRLDQLEKRLVQLVDTIA</sequence>
<evidence type="ECO:0000313" key="3">
    <source>
        <dbReference type="Proteomes" id="UP001234989"/>
    </source>
</evidence>
<feature type="region of interest" description="Disordered" evidence="1">
    <location>
        <begin position="74"/>
        <end position="101"/>
    </location>
</feature>
<feature type="compositionally biased region" description="Basic and acidic residues" evidence="1">
    <location>
        <begin position="83"/>
        <end position="101"/>
    </location>
</feature>